<name>A0A158ENR9_CABSO</name>
<organism evidence="1 2">
    <name type="scientific">Caballeronia sordidicola</name>
    <name type="common">Burkholderia sordidicola</name>
    <dbReference type="NCBI Taxonomy" id="196367"/>
    <lineage>
        <taxon>Bacteria</taxon>
        <taxon>Pseudomonadati</taxon>
        <taxon>Pseudomonadota</taxon>
        <taxon>Betaproteobacteria</taxon>
        <taxon>Burkholderiales</taxon>
        <taxon>Burkholderiaceae</taxon>
        <taxon>Caballeronia</taxon>
    </lineage>
</organism>
<dbReference type="Proteomes" id="UP000054893">
    <property type="component" value="Unassembled WGS sequence"/>
</dbReference>
<dbReference type="AlphaFoldDB" id="A0A158ENR9"/>
<evidence type="ECO:0000313" key="2">
    <source>
        <dbReference type="Proteomes" id="UP000054893"/>
    </source>
</evidence>
<evidence type="ECO:0000313" key="1">
    <source>
        <dbReference type="EMBL" id="SAL09222.1"/>
    </source>
</evidence>
<dbReference type="Pfam" id="PF19570">
    <property type="entry name" value="DUF6088"/>
    <property type="match status" value="1"/>
</dbReference>
<evidence type="ECO:0008006" key="3">
    <source>
        <dbReference type="Google" id="ProtNLM"/>
    </source>
</evidence>
<proteinExistence type="predicted"/>
<dbReference type="EMBL" id="FCOC02000001">
    <property type="protein sequence ID" value="SAL09222.1"/>
    <property type="molecule type" value="Genomic_DNA"/>
</dbReference>
<sequence length="198" mass="21238">MQTIAKKVLEYAAGLPEGTPLVAKELLHLGGRAAVDQVLSRLVKRGALLRAGRGIYVLPVESRFGAHAPSTNKLVEGLAGQRGETIVPHGAAAANALGLTTQVPMKAIYLTSGRNRRLKVGVQTVEFRHAPIWQLIFPGRPAGEVVRALAWLGPEKAGEALRKLRSKLQPSELEEVASARARLPTWMAQEVSALLTHG</sequence>
<gene>
    <name evidence="1" type="ORF">AWB64_00106</name>
</gene>
<dbReference type="OrthoDB" id="3181392at2"/>
<dbReference type="RefSeq" id="WP_060816684.1">
    <property type="nucleotide sequence ID" value="NZ_FCOC02000001.1"/>
</dbReference>
<dbReference type="InterPro" id="IPR045738">
    <property type="entry name" value="DUF6088"/>
</dbReference>
<accession>A0A158ENR9</accession>
<protein>
    <recommendedName>
        <fullName evidence="3">Transcriptional regulator, AbiEi antitoxin, Type IV TA system</fullName>
    </recommendedName>
</protein>
<reference evidence="1 2" key="1">
    <citation type="submission" date="2016-01" db="EMBL/GenBank/DDBJ databases">
        <authorList>
            <person name="Oliw E.H."/>
        </authorList>
    </citation>
    <scope>NUCLEOTIDE SEQUENCE [LARGE SCALE GENOMIC DNA]</scope>
    <source>
        <strain evidence="1">LMG 22029</strain>
    </source>
</reference>